<dbReference type="AlphaFoldDB" id="A0A3R9ITT1"/>
<proteinExistence type="predicted"/>
<reference evidence="1 2" key="1">
    <citation type="submission" date="2018-11" db="EMBL/GenBank/DDBJ databases">
        <title>Species Designations Belie Phenotypic and Genotypic Heterogeneity in Oral Streptococci.</title>
        <authorList>
            <person name="Velsko I."/>
        </authorList>
    </citation>
    <scope>NUCLEOTIDE SEQUENCE [LARGE SCALE GENOMIC DNA]</scope>
    <source>
        <strain evidence="1 2">BCC49</strain>
    </source>
</reference>
<comment type="caution">
    <text evidence="1">The sequence shown here is derived from an EMBL/GenBank/DDBJ whole genome shotgun (WGS) entry which is preliminary data.</text>
</comment>
<sequence>MSLYDIAKQLKANGYDPRKDKVNGNQHLPGGEYQVILTSVEARIADSKWESINYAFEVRDPESPFNGRTQFIGMGTLVDWVKGGKKMNLKNMVETTIKFFQKTLELADDKMRGADLEDNKSMEEALKRKAVGTKFILVIDEYTKRDKSTGYNYDLEEYIGNKEEYIGNKEEYIGNKVEATPEIDDDDLPF</sequence>
<evidence type="ECO:0008006" key="3">
    <source>
        <dbReference type="Google" id="ProtNLM"/>
    </source>
</evidence>
<accession>A0A3R9ITT1</accession>
<protein>
    <recommendedName>
        <fullName evidence="3">DUF669 domain-containing protein</fullName>
    </recommendedName>
</protein>
<dbReference type="Proteomes" id="UP000280535">
    <property type="component" value="Unassembled WGS sequence"/>
</dbReference>
<dbReference type="RefSeq" id="WP_185761090.1">
    <property type="nucleotide sequence ID" value="NZ_RJOA01000003.1"/>
</dbReference>
<evidence type="ECO:0000313" key="2">
    <source>
        <dbReference type="Proteomes" id="UP000280535"/>
    </source>
</evidence>
<organism evidence="1 2">
    <name type="scientific">Streptococcus mitis</name>
    <dbReference type="NCBI Taxonomy" id="28037"/>
    <lineage>
        <taxon>Bacteria</taxon>
        <taxon>Bacillati</taxon>
        <taxon>Bacillota</taxon>
        <taxon>Bacilli</taxon>
        <taxon>Lactobacillales</taxon>
        <taxon>Streptococcaceae</taxon>
        <taxon>Streptococcus</taxon>
        <taxon>Streptococcus mitis group</taxon>
    </lineage>
</organism>
<evidence type="ECO:0000313" key="1">
    <source>
        <dbReference type="EMBL" id="RSI99593.1"/>
    </source>
</evidence>
<name>A0A3R9ITT1_STRMT</name>
<gene>
    <name evidence="1" type="ORF">D8843_01960</name>
</gene>
<dbReference type="EMBL" id="RJOA01000003">
    <property type="protein sequence ID" value="RSI99593.1"/>
    <property type="molecule type" value="Genomic_DNA"/>
</dbReference>